<evidence type="ECO:0000256" key="2">
    <source>
        <dbReference type="ARBA" id="ARBA00004749"/>
    </source>
</evidence>
<dbReference type="GO" id="GO:0004497">
    <property type="term" value="F:monooxygenase activity"/>
    <property type="evidence" value="ECO:0007669"/>
    <property type="project" value="UniProtKB-KW"/>
</dbReference>
<dbReference type="NCBIfam" id="TIGR01988">
    <property type="entry name" value="Ubi-OHases"/>
    <property type="match status" value="1"/>
</dbReference>
<dbReference type="InterPro" id="IPR051205">
    <property type="entry name" value="UbiH/COQ6_monooxygenase"/>
</dbReference>
<comment type="similarity">
    <text evidence="3">Belongs to the UbiH/COQ6 family.</text>
</comment>
<protein>
    <submittedName>
        <fullName evidence="9">FAD-dependent monooxygenase</fullName>
    </submittedName>
</protein>
<evidence type="ECO:0000256" key="6">
    <source>
        <dbReference type="ARBA" id="ARBA00023002"/>
    </source>
</evidence>
<evidence type="ECO:0000313" key="9">
    <source>
        <dbReference type="EMBL" id="MCS0661059.1"/>
    </source>
</evidence>
<comment type="pathway">
    <text evidence="2">Cofactor biosynthesis; ubiquinone biosynthesis.</text>
</comment>
<keyword evidence="5" id="KW-0274">FAD</keyword>
<dbReference type="Gene3D" id="3.50.50.60">
    <property type="entry name" value="FAD/NAD(P)-binding domain"/>
    <property type="match status" value="2"/>
</dbReference>
<evidence type="ECO:0000256" key="3">
    <source>
        <dbReference type="ARBA" id="ARBA00005349"/>
    </source>
</evidence>
<evidence type="ECO:0000256" key="4">
    <source>
        <dbReference type="ARBA" id="ARBA00022630"/>
    </source>
</evidence>
<evidence type="ECO:0000259" key="8">
    <source>
        <dbReference type="Pfam" id="PF01494"/>
    </source>
</evidence>
<keyword evidence="10" id="KW-1185">Reference proteome</keyword>
<keyword evidence="6" id="KW-0560">Oxidoreductase</keyword>
<reference evidence="9 10" key="1">
    <citation type="submission" date="2022-08" db="EMBL/GenBank/DDBJ databases">
        <title>Reclassification of Massilia species as members of the genera Telluria, Duganella, Pseudoduganella, Mokoshia gen. nov. and Zemynaea gen. nov. using orthogonal and non-orthogonal genome-based approaches.</title>
        <authorList>
            <person name="Bowman J.P."/>
        </authorList>
    </citation>
    <scope>NUCLEOTIDE SEQUENCE [LARGE SCALE GENOMIC DNA]</scope>
    <source>
        <strain evidence="9 10">JCM 31606</strain>
    </source>
</reference>
<keyword evidence="7 9" id="KW-0503">Monooxygenase</keyword>
<dbReference type="RefSeq" id="WP_258814257.1">
    <property type="nucleotide sequence ID" value="NZ_JANUGU010000012.1"/>
</dbReference>
<name>A0ABT2D486_9BURK</name>
<dbReference type="PANTHER" id="PTHR43876">
    <property type="entry name" value="UBIQUINONE BIOSYNTHESIS MONOOXYGENASE COQ6, MITOCHONDRIAL"/>
    <property type="match status" value="1"/>
</dbReference>
<dbReference type="InterPro" id="IPR002938">
    <property type="entry name" value="FAD-bd"/>
</dbReference>
<organism evidence="9 10">
    <name type="scientific">Massilia terrae</name>
    <dbReference type="NCBI Taxonomy" id="1811224"/>
    <lineage>
        <taxon>Bacteria</taxon>
        <taxon>Pseudomonadati</taxon>
        <taxon>Pseudomonadota</taxon>
        <taxon>Betaproteobacteria</taxon>
        <taxon>Burkholderiales</taxon>
        <taxon>Oxalobacteraceae</taxon>
        <taxon>Telluria group</taxon>
        <taxon>Massilia</taxon>
    </lineage>
</organism>
<evidence type="ECO:0000256" key="7">
    <source>
        <dbReference type="ARBA" id="ARBA00023033"/>
    </source>
</evidence>
<dbReference type="Pfam" id="PF01494">
    <property type="entry name" value="FAD_binding_3"/>
    <property type="match status" value="1"/>
</dbReference>
<dbReference type="EMBL" id="JANUGU010000012">
    <property type="protein sequence ID" value="MCS0661059.1"/>
    <property type="molecule type" value="Genomic_DNA"/>
</dbReference>
<sequence>MTTSTSAQHRSDVCIVGNGAIAKTAALGLAQAGHSVTLLVPPARGPAQAAGAERPWDVRVYALNHTAHELLSSLKVWGALDMARVAPVDSMLVHGDGEQAGGLAFDAFSAHTGTLAWIVEDSNLMQALDAALKFAPKVQVVQGRAEKLVEQLDTATVRLDDGTVIEAELVLGADGRESWVRGQCGIGIDYRSYHQRAVVANFACEKPHHGVAYQWFTCAEGIVALLPLPGNRVSLVWSAPETLAETLMGESQGELAIRLGQFAQDKLGALKPLQPENVKAVPLAIVRPHSIVAPRVALVGDAAHAVHPLAGHGMNLGFGDLVDLFKVLAEREEHRSIGDERVLARYARARKEDVLLMQLATDGLERLFSANLEPVRVIRNLGLNLLDKLPMVKRRLISHAMGK</sequence>
<dbReference type="InterPro" id="IPR036188">
    <property type="entry name" value="FAD/NAD-bd_sf"/>
</dbReference>
<dbReference type="PANTHER" id="PTHR43876:SF7">
    <property type="entry name" value="UBIQUINONE BIOSYNTHESIS MONOOXYGENASE COQ6, MITOCHONDRIAL"/>
    <property type="match status" value="1"/>
</dbReference>
<comment type="caution">
    <text evidence="9">The sequence shown here is derived from an EMBL/GenBank/DDBJ whole genome shotgun (WGS) entry which is preliminary data.</text>
</comment>
<comment type="cofactor">
    <cofactor evidence="1">
        <name>FAD</name>
        <dbReference type="ChEBI" id="CHEBI:57692"/>
    </cofactor>
</comment>
<dbReference type="InterPro" id="IPR010971">
    <property type="entry name" value="UbiH/COQ6"/>
</dbReference>
<evidence type="ECO:0000256" key="5">
    <source>
        <dbReference type="ARBA" id="ARBA00022827"/>
    </source>
</evidence>
<evidence type="ECO:0000313" key="10">
    <source>
        <dbReference type="Proteomes" id="UP001204621"/>
    </source>
</evidence>
<evidence type="ECO:0000256" key="1">
    <source>
        <dbReference type="ARBA" id="ARBA00001974"/>
    </source>
</evidence>
<feature type="domain" description="FAD-binding" evidence="8">
    <location>
        <begin position="11"/>
        <end position="351"/>
    </location>
</feature>
<proteinExistence type="inferred from homology"/>
<dbReference type="SUPFAM" id="SSF51905">
    <property type="entry name" value="FAD/NAD(P)-binding domain"/>
    <property type="match status" value="1"/>
</dbReference>
<keyword evidence="4" id="KW-0285">Flavoprotein</keyword>
<dbReference type="Proteomes" id="UP001204621">
    <property type="component" value="Unassembled WGS sequence"/>
</dbReference>
<dbReference type="PRINTS" id="PR00420">
    <property type="entry name" value="RNGMNOXGNASE"/>
</dbReference>
<gene>
    <name evidence="9" type="ORF">NX778_23590</name>
</gene>
<accession>A0ABT2D486</accession>